<keyword evidence="5" id="KW-0238">DNA-binding</keyword>
<dbReference type="InterPro" id="IPR051615">
    <property type="entry name" value="Transcr_Regulatory_Elem"/>
</dbReference>
<dbReference type="CDD" id="cd00067">
    <property type="entry name" value="GAL4"/>
    <property type="match status" value="1"/>
</dbReference>
<dbReference type="SUPFAM" id="SSF57701">
    <property type="entry name" value="Zn2/Cys6 DNA-binding domain"/>
    <property type="match status" value="1"/>
</dbReference>
<evidence type="ECO:0000256" key="4">
    <source>
        <dbReference type="ARBA" id="ARBA00023015"/>
    </source>
</evidence>
<dbReference type="RefSeq" id="XP_040718867.1">
    <property type="nucleotide sequence ID" value="XM_040857200.1"/>
</dbReference>
<keyword evidence="6" id="KW-0804">Transcription</keyword>
<dbReference type="Pfam" id="PF00172">
    <property type="entry name" value="Zn_clus"/>
    <property type="match status" value="1"/>
</dbReference>
<evidence type="ECO:0000313" key="9">
    <source>
        <dbReference type="EMBL" id="ORY68580.1"/>
    </source>
</evidence>
<dbReference type="GO" id="GO:0006351">
    <property type="term" value="P:DNA-templated transcription"/>
    <property type="evidence" value="ECO:0007669"/>
    <property type="project" value="InterPro"/>
</dbReference>
<evidence type="ECO:0000256" key="3">
    <source>
        <dbReference type="ARBA" id="ARBA00022833"/>
    </source>
</evidence>
<protein>
    <submittedName>
        <fullName evidence="9">Fungal-specific transcription factor domain-domain-containing protein</fullName>
    </submittedName>
</protein>
<dbReference type="AlphaFoldDB" id="A0A1Y2EAG8"/>
<evidence type="ECO:0000256" key="7">
    <source>
        <dbReference type="ARBA" id="ARBA00023242"/>
    </source>
</evidence>
<dbReference type="Proteomes" id="UP000193689">
    <property type="component" value="Unassembled WGS sequence"/>
</dbReference>
<keyword evidence="4" id="KW-0805">Transcription regulation</keyword>
<keyword evidence="2" id="KW-0479">Metal-binding</keyword>
<dbReference type="InterPro" id="IPR036864">
    <property type="entry name" value="Zn2-C6_fun-type_DNA-bd_sf"/>
</dbReference>
<dbReference type="OrthoDB" id="2154091at2759"/>
<sequence length="890" mass="99281">MSNQENASARSKASEQNNKLRIRRRASVACVSCRDRRTRCVVPKGQKECTQCKKTGAECVIRNDDERRRPISKAYMLSLLDRTSMLEGMLIEHGVDVPPVAHPPKIRQDVKREGDLQCGMESTSPTLAVQKAGTRLACQVPSPPESATEDFPPAHEVESLRLSRKNLSMEKLDQSQQGTVCHLWSASGSMRNDHISGQLRFFGPTANLHVYSGSSVNSEAPEPPDQVHRAERIIRSLTAATYEYLMNLFWEHYNQVLLLFDRDTFEAARESHNPKFYSSFLHMTILAMAYRFADKDREDMIDIGLGSRESILHREAKFMLDTEFERPGGIPSVQALLILSDLECGFGRESTGWMYSGMANRLSFDIGLHHNWNNSGVTEVEVQIRRMVMRACVLLDRYWALFLGRPTSIKTHGVSSNILSPQPSYTSSANVVNSQAHQSQLFKRPLAVEINDQLLELMELAGRIADIQNHKNLNSSSSQSHFVAENEAKDATYSQLADLDREFQNWYHRLPEHLAWKPLNTKGAPSSFFLLHQQFHVVMILLHRSWVKYTSITGDGLNANSHTSSQNFTRSPEPKFQHQTSTRVHTLGTGDTIAIGHDFCTKLSRRICTQQAIQVSNIFCQHRKQFNGKKMFTTGVQHAGTAAAALMAALTHPDDEFDSRSVLGHLEAITQAIEEMAETYDPAAQMYSLLKTSTMELGQRLTIPRAQLSPFGPSQIRHPVSGVQPSGVPTSAKCRAVNEVSTPVNLGLSHPSSMDTDPMTNPSPASVWVLTGTNQRNEPNAPHDFGFEISDWISGPADLNASIGICDDTDSKPEEFRKSPNTVVGVHSFSIGNNEPICKTERMDWRGSDVNHFDSVSLETLVSSVEKVAGAKKDSAIVAPRNRELDFLSL</sequence>
<dbReference type="PROSITE" id="PS50048">
    <property type="entry name" value="ZN2_CY6_FUNGAL_2"/>
    <property type="match status" value="1"/>
</dbReference>
<dbReference type="GO" id="GO:0005634">
    <property type="term" value="C:nucleus"/>
    <property type="evidence" value="ECO:0007669"/>
    <property type="project" value="UniProtKB-SubCell"/>
</dbReference>
<dbReference type="InterPro" id="IPR007219">
    <property type="entry name" value="XnlR_reg_dom"/>
</dbReference>
<evidence type="ECO:0000256" key="2">
    <source>
        <dbReference type="ARBA" id="ARBA00022723"/>
    </source>
</evidence>
<gene>
    <name evidence="9" type="ORF">BCR38DRAFT_363107</name>
</gene>
<evidence type="ECO:0000256" key="5">
    <source>
        <dbReference type="ARBA" id="ARBA00023125"/>
    </source>
</evidence>
<organism evidence="9 10">
    <name type="scientific">Pseudomassariella vexata</name>
    <dbReference type="NCBI Taxonomy" id="1141098"/>
    <lineage>
        <taxon>Eukaryota</taxon>
        <taxon>Fungi</taxon>
        <taxon>Dikarya</taxon>
        <taxon>Ascomycota</taxon>
        <taxon>Pezizomycotina</taxon>
        <taxon>Sordariomycetes</taxon>
        <taxon>Xylariomycetidae</taxon>
        <taxon>Amphisphaeriales</taxon>
        <taxon>Pseudomassariaceae</taxon>
        <taxon>Pseudomassariella</taxon>
    </lineage>
</organism>
<dbReference type="Gene3D" id="4.10.240.10">
    <property type="entry name" value="Zn(2)-C6 fungal-type DNA-binding domain"/>
    <property type="match status" value="1"/>
</dbReference>
<comment type="caution">
    <text evidence="9">The sequence shown here is derived from an EMBL/GenBank/DDBJ whole genome shotgun (WGS) entry which is preliminary data.</text>
</comment>
<dbReference type="GeneID" id="63773412"/>
<keyword evidence="3" id="KW-0862">Zinc</keyword>
<dbReference type="PANTHER" id="PTHR31313">
    <property type="entry name" value="TY1 ENHANCER ACTIVATOR"/>
    <property type="match status" value="1"/>
</dbReference>
<dbReference type="InParanoid" id="A0A1Y2EAG8"/>
<reference evidence="9 10" key="1">
    <citation type="submission" date="2016-07" db="EMBL/GenBank/DDBJ databases">
        <title>Pervasive Adenine N6-methylation of Active Genes in Fungi.</title>
        <authorList>
            <consortium name="DOE Joint Genome Institute"/>
            <person name="Mondo S.J."/>
            <person name="Dannebaum R.O."/>
            <person name="Kuo R.C."/>
            <person name="Labutti K."/>
            <person name="Haridas S."/>
            <person name="Kuo A."/>
            <person name="Salamov A."/>
            <person name="Ahrendt S.R."/>
            <person name="Lipzen A."/>
            <person name="Sullivan W."/>
            <person name="Andreopoulos W.B."/>
            <person name="Clum A."/>
            <person name="Lindquist E."/>
            <person name="Daum C."/>
            <person name="Ramamoorthy G.K."/>
            <person name="Gryganskyi A."/>
            <person name="Culley D."/>
            <person name="Magnuson J.K."/>
            <person name="James T.Y."/>
            <person name="O'Malley M.A."/>
            <person name="Stajich J.E."/>
            <person name="Spatafora J.W."/>
            <person name="Visel A."/>
            <person name="Grigoriev I.V."/>
        </authorList>
    </citation>
    <scope>NUCLEOTIDE SEQUENCE [LARGE SCALE GENOMIC DNA]</scope>
    <source>
        <strain evidence="9 10">CBS 129021</strain>
    </source>
</reference>
<proteinExistence type="predicted"/>
<dbReference type="GO" id="GO:0003677">
    <property type="term" value="F:DNA binding"/>
    <property type="evidence" value="ECO:0007669"/>
    <property type="project" value="UniProtKB-KW"/>
</dbReference>
<dbReference type="SMART" id="SM00066">
    <property type="entry name" value="GAL4"/>
    <property type="match status" value="1"/>
</dbReference>
<accession>A0A1Y2EAG8</accession>
<dbReference type="PANTHER" id="PTHR31313:SF81">
    <property type="entry name" value="TY1 ENHANCER ACTIVATOR"/>
    <property type="match status" value="1"/>
</dbReference>
<dbReference type="SMART" id="SM00906">
    <property type="entry name" value="Fungal_trans"/>
    <property type="match status" value="1"/>
</dbReference>
<dbReference type="CDD" id="cd12148">
    <property type="entry name" value="fungal_TF_MHR"/>
    <property type="match status" value="1"/>
</dbReference>
<dbReference type="EMBL" id="MCFJ01000003">
    <property type="protein sequence ID" value="ORY68580.1"/>
    <property type="molecule type" value="Genomic_DNA"/>
</dbReference>
<keyword evidence="10" id="KW-1185">Reference proteome</keyword>
<feature type="domain" description="Zn(2)-C6 fungal-type" evidence="8">
    <location>
        <begin position="29"/>
        <end position="61"/>
    </location>
</feature>
<evidence type="ECO:0000256" key="6">
    <source>
        <dbReference type="ARBA" id="ARBA00023163"/>
    </source>
</evidence>
<dbReference type="Pfam" id="PF04082">
    <property type="entry name" value="Fungal_trans"/>
    <property type="match status" value="1"/>
</dbReference>
<evidence type="ECO:0000259" key="8">
    <source>
        <dbReference type="PROSITE" id="PS50048"/>
    </source>
</evidence>
<dbReference type="InterPro" id="IPR001138">
    <property type="entry name" value="Zn2Cys6_DnaBD"/>
</dbReference>
<name>A0A1Y2EAG8_9PEZI</name>
<dbReference type="GO" id="GO:0008270">
    <property type="term" value="F:zinc ion binding"/>
    <property type="evidence" value="ECO:0007669"/>
    <property type="project" value="InterPro"/>
</dbReference>
<dbReference type="GO" id="GO:0000981">
    <property type="term" value="F:DNA-binding transcription factor activity, RNA polymerase II-specific"/>
    <property type="evidence" value="ECO:0007669"/>
    <property type="project" value="InterPro"/>
</dbReference>
<comment type="subcellular location">
    <subcellularLocation>
        <location evidence="1">Nucleus</location>
    </subcellularLocation>
</comment>
<keyword evidence="7" id="KW-0539">Nucleus</keyword>
<dbReference type="STRING" id="1141098.A0A1Y2EAG8"/>
<dbReference type="PROSITE" id="PS00463">
    <property type="entry name" value="ZN2_CY6_FUNGAL_1"/>
    <property type="match status" value="1"/>
</dbReference>
<evidence type="ECO:0000256" key="1">
    <source>
        <dbReference type="ARBA" id="ARBA00004123"/>
    </source>
</evidence>
<evidence type="ECO:0000313" key="10">
    <source>
        <dbReference type="Proteomes" id="UP000193689"/>
    </source>
</evidence>